<reference evidence="7" key="1">
    <citation type="submission" date="2021-11" db="EMBL/GenBank/DDBJ databases">
        <title>Draft genome sequence of Alcaligenes endophyticus type strain CCUG 75668T.</title>
        <authorList>
            <person name="Salva-Serra F."/>
            <person name="Duran R.E."/>
            <person name="Seeger M."/>
            <person name="Moore E.R.B."/>
            <person name="Jaen-Luchoro D."/>
        </authorList>
    </citation>
    <scope>NUCLEOTIDE SEQUENCE</scope>
    <source>
        <strain evidence="7">CCUG 75668</strain>
    </source>
</reference>
<evidence type="ECO:0000256" key="2">
    <source>
        <dbReference type="ARBA" id="ARBA00022490"/>
    </source>
</evidence>
<evidence type="ECO:0000313" key="8">
    <source>
        <dbReference type="Proteomes" id="UP001168613"/>
    </source>
</evidence>
<keyword evidence="5" id="KW-0732">Signal</keyword>
<feature type="chain" id="PRO_5045410160" evidence="5">
    <location>
        <begin position="25"/>
        <end position="535"/>
    </location>
</feature>
<dbReference type="InterPro" id="IPR029058">
    <property type="entry name" value="AB_hydrolase_fold"/>
</dbReference>
<dbReference type="EMBL" id="JAJHNU010000004">
    <property type="protein sequence ID" value="MDN4122150.1"/>
    <property type="molecule type" value="Genomic_DNA"/>
</dbReference>
<evidence type="ECO:0000256" key="4">
    <source>
        <dbReference type="ARBA" id="ARBA00024201"/>
    </source>
</evidence>
<dbReference type="PANTHER" id="PTHR48098">
    <property type="entry name" value="ENTEROCHELIN ESTERASE-RELATED"/>
    <property type="match status" value="1"/>
</dbReference>
<comment type="similarity">
    <text evidence="4">Belongs to the Fes family.</text>
</comment>
<organism evidence="7 8">
    <name type="scientific">Alcaligenes endophyticus</name>
    <dbReference type="NCBI Taxonomy" id="1929088"/>
    <lineage>
        <taxon>Bacteria</taxon>
        <taxon>Pseudomonadati</taxon>
        <taxon>Pseudomonadota</taxon>
        <taxon>Betaproteobacteria</taxon>
        <taxon>Burkholderiales</taxon>
        <taxon>Alcaligenaceae</taxon>
        <taxon>Alcaligenes</taxon>
    </lineage>
</organism>
<dbReference type="InterPro" id="IPR014756">
    <property type="entry name" value="Ig_E-set"/>
</dbReference>
<proteinExistence type="inferred from homology"/>
<feature type="domain" description="Enterochelin esterase N-terminal" evidence="6">
    <location>
        <begin position="169"/>
        <end position="268"/>
    </location>
</feature>
<gene>
    <name evidence="7" type="ORF">LMS43_12720</name>
</gene>
<protein>
    <submittedName>
        <fullName evidence="7">DUF3327 domain-containing protein</fullName>
    </submittedName>
</protein>
<dbReference type="InterPro" id="IPR050583">
    <property type="entry name" value="Mycobacterial_A85_antigen"/>
</dbReference>
<dbReference type="SUPFAM" id="SSF53474">
    <property type="entry name" value="alpha/beta-Hydrolases"/>
    <property type="match status" value="1"/>
</dbReference>
<dbReference type="Pfam" id="PF00756">
    <property type="entry name" value="Esterase"/>
    <property type="match status" value="1"/>
</dbReference>
<dbReference type="InterPro" id="IPR021764">
    <property type="entry name" value="Enterochelin_esterase_N"/>
</dbReference>
<evidence type="ECO:0000313" key="7">
    <source>
        <dbReference type="EMBL" id="MDN4122150.1"/>
    </source>
</evidence>
<name>A0ABT8EM36_9BURK</name>
<comment type="caution">
    <text evidence="7">The sequence shown here is derived from an EMBL/GenBank/DDBJ whole genome shotgun (WGS) entry which is preliminary data.</text>
</comment>
<dbReference type="Gene3D" id="2.60.40.10">
    <property type="entry name" value="Immunoglobulins"/>
    <property type="match status" value="1"/>
</dbReference>
<keyword evidence="8" id="KW-1185">Reference proteome</keyword>
<evidence type="ECO:0000256" key="5">
    <source>
        <dbReference type="SAM" id="SignalP"/>
    </source>
</evidence>
<dbReference type="Pfam" id="PF11806">
    <property type="entry name" value="Enterochelin_N"/>
    <property type="match status" value="1"/>
</dbReference>
<dbReference type="PANTHER" id="PTHR48098:SF3">
    <property type="entry name" value="IRON(III) ENTEROBACTIN ESTERASE"/>
    <property type="match status" value="1"/>
</dbReference>
<dbReference type="InterPro" id="IPR000801">
    <property type="entry name" value="Esterase-like"/>
</dbReference>
<accession>A0ABT8EM36</accession>
<evidence type="ECO:0000256" key="1">
    <source>
        <dbReference type="ARBA" id="ARBA00004496"/>
    </source>
</evidence>
<dbReference type="SUPFAM" id="SSF81296">
    <property type="entry name" value="E set domains"/>
    <property type="match status" value="1"/>
</dbReference>
<dbReference type="Proteomes" id="UP001168613">
    <property type="component" value="Unassembled WGS sequence"/>
</dbReference>
<dbReference type="InterPro" id="IPR013783">
    <property type="entry name" value="Ig-like_fold"/>
</dbReference>
<dbReference type="RefSeq" id="WP_266123619.1">
    <property type="nucleotide sequence ID" value="NZ_JAJHNU010000004.1"/>
</dbReference>
<sequence>MRSVAWVVKVVVTSMCFWLAGAQAANLGAQGHLEANEQHERLLLLNQGDYVEGSWQQDDAVSVRLFDAQGVLWRDLSLPSEREGEFAFVVPADGEYRLRLTGQGNYMWTISQVVPLSAQQEQLDEPLQSDLIRQWQRRLQTGESTAAFWAHVAQVGTPLIERLSNTHDRVTFVWRGARQRVQMRGGPSLMDGGQMQQLGDSDIWYITYDLPRDAVFSYQFAPDVPQGVDSRMAWRAALQADPHNSHRLYPQVRDNFRNRSVLSLDRAAQPLLGDEPSAILPQGTLEAFDFNSVILENQRKVRIYTPKLADGQQVEHVMVLLDGEDYLNIVNVPAVVDHLIQAGKIAPVKLVLVGNPSVQVRGQELPPHNGDFVDFIDQELLPWMAEHGVKASPENTIIAGSSYGGLAALNLGLQLPQHFGKVLSMSGSFWWGRPHEQAQWLVRQFVEQDKVPLDIFMSAGLYEDNRGSQGVTLLRANRHMYDVLRAKDYSVKYVESPTAHGYISWERLLPQALEHFLAPKKTADDQEAPAEISRN</sequence>
<comment type="subcellular location">
    <subcellularLocation>
        <location evidence="1">Cytoplasm</location>
    </subcellularLocation>
</comment>
<feature type="signal peptide" evidence="5">
    <location>
        <begin position="1"/>
        <end position="24"/>
    </location>
</feature>
<keyword evidence="3" id="KW-0378">Hydrolase</keyword>
<dbReference type="Gene3D" id="3.40.50.1820">
    <property type="entry name" value="alpha/beta hydrolase"/>
    <property type="match status" value="1"/>
</dbReference>
<evidence type="ECO:0000256" key="3">
    <source>
        <dbReference type="ARBA" id="ARBA00022801"/>
    </source>
</evidence>
<keyword evidence="2" id="KW-0963">Cytoplasm</keyword>
<evidence type="ECO:0000259" key="6">
    <source>
        <dbReference type="Pfam" id="PF11806"/>
    </source>
</evidence>